<sequence>MNLTRLFAYEVYPQKNDENPVAPSGGKIVQSTPLKKTLSQLIRDNRLETQTPIAFTVEDPKAKQRVNVVRESVLNFAFGRGDTVKNNAGYLALRLSEVMDGRSNPFLLLISCFKEGDASSIVLWAFPKDEGLQFSATANGAKVTVIEDVFNISSTLRKAAIFTGKNEENSLWEGRMVDLQSGRTDLWVERFLACRLSVSGVHGTTILSEHLSQAYRQTKSDSVREELFNAIIGVRTAPVRRTSFLKFANDYLGDGAKAEFLSIVPSEQQSMSFDFDRETFEAKIGIRVVKTPDQVMVAAPLQTIGNTVKIAGDRIDLSSQIESQYLKAGKRG</sequence>
<organism evidence="1 2">
    <name type="scientific">Stieleria bergensis</name>
    <dbReference type="NCBI Taxonomy" id="2528025"/>
    <lineage>
        <taxon>Bacteria</taxon>
        <taxon>Pseudomonadati</taxon>
        <taxon>Planctomycetota</taxon>
        <taxon>Planctomycetia</taxon>
        <taxon>Pirellulales</taxon>
        <taxon>Pirellulaceae</taxon>
        <taxon>Stieleria</taxon>
    </lineage>
</organism>
<dbReference type="OrthoDB" id="7594210at2"/>
<name>A0A517SWY4_9BACT</name>
<dbReference type="EMBL" id="CP036272">
    <property type="protein sequence ID" value="QDT60593.1"/>
    <property type="molecule type" value="Genomic_DNA"/>
</dbReference>
<evidence type="ECO:0000313" key="1">
    <source>
        <dbReference type="EMBL" id="QDT60593.1"/>
    </source>
</evidence>
<protein>
    <recommendedName>
        <fullName evidence="3">37-kD nucleoid-associated bacterial protein</fullName>
    </recommendedName>
</protein>
<dbReference type="AlphaFoldDB" id="A0A517SWY4"/>
<dbReference type="Proteomes" id="UP000315003">
    <property type="component" value="Chromosome"/>
</dbReference>
<proteinExistence type="predicted"/>
<evidence type="ECO:0008006" key="3">
    <source>
        <dbReference type="Google" id="ProtNLM"/>
    </source>
</evidence>
<gene>
    <name evidence="1" type="ORF">SV7mr_31170</name>
</gene>
<reference evidence="1 2" key="1">
    <citation type="submission" date="2019-02" db="EMBL/GenBank/DDBJ databases">
        <title>Deep-cultivation of Planctomycetes and their phenomic and genomic characterization uncovers novel biology.</title>
        <authorList>
            <person name="Wiegand S."/>
            <person name="Jogler M."/>
            <person name="Boedeker C."/>
            <person name="Pinto D."/>
            <person name="Vollmers J."/>
            <person name="Rivas-Marin E."/>
            <person name="Kohn T."/>
            <person name="Peeters S.H."/>
            <person name="Heuer A."/>
            <person name="Rast P."/>
            <person name="Oberbeckmann S."/>
            <person name="Bunk B."/>
            <person name="Jeske O."/>
            <person name="Meyerdierks A."/>
            <person name="Storesund J.E."/>
            <person name="Kallscheuer N."/>
            <person name="Luecker S."/>
            <person name="Lage O.M."/>
            <person name="Pohl T."/>
            <person name="Merkel B.J."/>
            <person name="Hornburger P."/>
            <person name="Mueller R.-W."/>
            <person name="Bruemmer F."/>
            <person name="Labrenz M."/>
            <person name="Spormann A.M."/>
            <person name="Op den Camp H."/>
            <person name="Overmann J."/>
            <person name="Amann R."/>
            <person name="Jetten M.S.M."/>
            <person name="Mascher T."/>
            <person name="Medema M.H."/>
            <person name="Devos D.P."/>
            <person name="Kaster A.-K."/>
            <person name="Ovreas L."/>
            <person name="Rohde M."/>
            <person name="Galperin M.Y."/>
            <person name="Jogler C."/>
        </authorList>
    </citation>
    <scope>NUCLEOTIDE SEQUENCE [LARGE SCALE GENOMIC DNA]</scope>
    <source>
        <strain evidence="1 2">SV_7m_r</strain>
    </source>
</reference>
<evidence type="ECO:0000313" key="2">
    <source>
        <dbReference type="Proteomes" id="UP000315003"/>
    </source>
</evidence>
<keyword evidence="2" id="KW-1185">Reference proteome</keyword>
<accession>A0A517SWY4</accession>
<dbReference type="RefSeq" id="WP_145273506.1">
    <property type="nucleotide sequence ID" value="NZ_CP036272.1"/>
</dbReference>